<protein>
    <submittedName>
        <fullName evidence="2">Uncharacterized protein</fullName>
    </submittedName>
</protein>
<sequence>MTSIKGFTITSTDHGGRMRAGSTHGSREQRRIGGLMVILSVLLFCCTGCVEEQPVNQSEYINISLTEPISQADAVIVALSHPGVAKTIENDSFRITVGKFSASDVREGRLKEFHMVYIDRFNSTTHEPLESLQVIVAYDGNVYKIWRSFPPVNSSVSEE</sequence>
<reference evidence="2" key="1">
    <citation type="submission" date="2022-10" db="EMBL/GenBank/DDBJ databases">
        <title>Complete genome of Methanoculleus submarinus DSM 15122.</title>
        <authorList>
            <person name="Chen S.-C."/>
            <person name="Lai S.-J."/>
            <person name="You Y.-T."/>
        </authorList>
    </citation>
    <scope>NUCLEOTIDE SEQUENCE</scope>
    <source>
        <strain evidence="2">DSM 15122</strain>
    </source>
</reference>
<dbReference type="EMBL" id="CP109831">
    <property type="protein sequence ID" value="UYU19394.1"/>
    <property type="molecule type" value="Genomic_DNA"/>
</dbReference>
<dbReference type="AlphaFoldDB" id="A0AAX3EC32"/>
<name>A0AAX3EC32_9EURY</name>
<keyword evidence="3" id="KW-1185">Reference proteome</keyword>
<dbReference type="KEGG" id="msum:OH143_04705"/>
<gene>
    <name evidence="2" type="ORF">OH143_04705</name>
</gene>
<dbReference type="RefSeq" id="WP_011844921.1">
    <property type="nucleotide sequence ID" value="NZ_CP109831.1"/>
</dbReference>
<feature type="compositionally biased region" description="Polar residues" evidence="1">
    <location>
        <begin position="1"/>
        <end position="13"/>
    </location>
</feature>
<evidence type="ECO:0000313" key="2">
    <source>
        <dbReference type="EMBL" id="UYU19394.1"/>
    </source>
</evidence>
<organism evidence="2 3">
    <name type="scientific">Methanoculleus submarinus</name>
    <dbReference type="NCBI Taxonomy" id="204050"/>
    <lineage>
        <taxon>Archaea</taxon>
        <taxon>Methanobacteriati</taxon>
        <taxon>Methanobacteriota</taxon>
        <taxon>Stenosarchaea group</taxon>
        <taxon>Methanomicrobia</taxon>
        <taxon>Methanomicrobiales</taxon>
        <taxon>Methanomicrobiaceae</taxon>
        <taxon>Methanoculleus</taxon>
    </lineage>
</organism>
<feature type="region of interest" description="Disordered" evidence="1">
    <location>
        <begin position="1"/>
        <end position="27"/>
    </location>
</feature>
<evidence type="ECO:0000313" key="3">
    <source>
        <dbReference type="Proteomes" id="UP001156196"/>
    </source>
</evidence>
<proteinExistence type="predicted"/>
<accession>A0AAX3EC32</accession>
<dbReference type="Proteomes" id="UP001156196">
    <property type="component" value="Chromosome"/>
</dbReference>
<dbReference type="GeneID" id="31759194"/>
<evidence type="ECO:0000256" key="1">
    <source>
        <dbReference type="SAM" id="MobiDB-lite"/>
    </source>
</evidence>